<keyword evidence="1" id="KW-0812">Transmembrane</keyword>
<dbReference type="OrthoDB" id="9834516at2"/>
<dbReference type="RefSeq" id="WP_126616864.1">
    <property type="nucleotide sequence ID" value="NZ_CP034562.1"/>
</dbReference>
<feature type="transmembrane region" description="Helical" evidence="1">
    <location>
        <begin position="111"/>
        <end position="136"/>
    </location>
</feature>
<name>A0A3S9P6W2_9BACT</name>
<accession>A0A3S9P6W2</accession>
<dbReference type="AlphaFoldDB" id="A0A3S9P6W2"/>
<dbReference type="InterPro" id="IPR018687">
    <property type="entry name" value="DUF2177_membr"/>
</dbReference>
<feature type="transmembrane region" description="Helical" evidence="1">
    <location>
        <begin position="51"/>
        <end position="70"/>
    </location>
</feature>
<feature type="transmembrane region" description="Helical" evidence="1">
    <location>
        <begin position="82"/>
        <end position="99"/>
    </location>
</feature>
<dbReference type="Proteomes" id="UP000267268">
    <property type="component" value="Chromosome 1"/>
</dbReference>
<dbReference type="KEGG" id="fll:EI427_16685"/>
<dbReference type="EMBL" id="CP034562">
    <property type="protein sequence ID" value="AZQ63802.1"/>
    <property type="molecule type" value="Genomic_DNA"/>
</dbReference>
<reference evidence="2 3" key="1">
    <citation type="submission" date="2018-12" db="EMBL/GenBank/DDBJ databases">
        <title>Flammeovirga pectinis sp. nov., isolated from the gut of the Korean scallop, Patinopecten yessoensis.</title>
        <authorList>
            <person name="Bae J.-W."/>
            <person name="Jeong Y.-S."/>
            <person name="Kang W."/>
        </authorList>
    </citation>
    <scope>NUCLEOTIDE SEQUENCE [LARGE SCALE GENOMIC DNA]</scope>
    <source>
        <strain evidence="2 3">L12M1</strain>
    </source>
</reference>
<organism evidence="2 3">
    <name type="scientific">Flammeovirga pectinis</name>
    <dbReference type="NCBI Taxonomy" id="2494373"/>
    <lineage>
        <taxon>Bacteria</taxon>
        <taxon>Pseudomonadati</taxon>
        <taxon>Bacteroidota</taxon>
        <taxon>Cytophagia</taxon>
        <taxon>Cytophagales</taxon>
        <taxon>Flammeovirgaceae</taxon>
        <taxon>Flammeovirga</taxon>
    </lineage>
</organism>
<feature type="transmembrane region" description="Helical" evidence="1">
    <location>
        <begin position="12"/>
        <end position="31"/>
    </location>
</feature>
<protein>
    <submittedName>
        <fullName evidence="2">DUF2177 family protein</fullName>
    </submittedName>
</protein>
<proteinExistence type="predicted"/>
<evidence type="ECO:0000313" key="3">
    <source>
        <dbReference type="Proteomes" id="UP000267268"/>
    </source>
</evidence>
<gene>
    <name evidence="2" type="ORF">EI427_16685</name>
</gene>
<evidence type="ECO:0000256" key="1">
    <source>
        <dbReference type="SAM" id="Phobius"/>
    </source>
</evidence>
<sequence length="141" mass="15743">MKTTILKYLSVFVVYFVVDVTYQFVFGMNFSQNIQEQAGIREIFVTDIQNPLLILIWFALMTTAIVKLVVEPAVKAKDIKSAALKGLLLGVTAYGTLALPNGWSLANYPLALVIEVTMEGVLFAPIASVVTTWWLIRKEEQ</sequence>
<keyword evidence="1" id="KW-0472">Membrane</keyword>
<keyword evidence="3" id="KW-1185">Reference proteome</keyword>
<evidence type="ECO:0000313" key="2">
    <source>
        <dbReference type="EMBL" id="AZQ63802.1"/>
    </source>
</evidence>
<keyword evidence="1" id="KW-1133">Transmembrane helix</keyword>
<dbReference type="Pfam" id="PF09945">
    <property type="entry name" value="DUF2177"/>
    <property type="match status" value="1"/>
</dbReference>